<protein>
    <submittedName>
        <fullName evidence="2">Uncharacterized protein</fullName>
    </submittedName>
</protein>
<organism evidence="2 3">
    <name type="scientific">Staphylococcus xylosus</name>
    <dbReference type="NCBI Taxonomy" id="1288"/>
    <lineage>
        <taxon>Bacteria</taxon>
        <taxon>Bacillati</taxon>
        <taxon>Bacillota</taxon>
        <taxon>Bacilli</taxon>
        <taxon>Bacillales</taxon>
        <taxon>Staphylococcaceae</taxon>
        <taxon>Staphylococcus</taxon>
    </lineage>
</organism>
<feature type="transmembrane region" description="Helical" evidence="1">
    <location>
        <begin position="7"/>
        <end position="32"/>
    </location>
</feature>
<comment type="caution">
    <text evidence="2">The sequence shown here is derived from an EMBL/GenBank/DDBJ whole genome shotgun (WGS) entry which is preliminary data.</text>
</comment>
<dbReference type="Proteomes" id="UP000285579">
    <property type="component" value="Unassembled WGS sequence"/>
</dbReference>
<dbReference type="EMBL" id="QXUI01000003">
    <property type="protein sequence ID" value="RIM93092.1"/>
    <property type="molecule type" value="Genomic_DNA"/>
</dbReference>
<name>A0AAQ0LZF2_STAXY</name>
<accession>A0AAQ0LZF2</accession>
<proteinExistence type="predicted"/>
<keyword evidence="1" id="KW-1133">Transmembrane helix</keyword>
<dbReference type="RefSeq" id="WP_107539077.1">
    <property type="nucleotide sequence ID" value="NZ_CP066721.1"/>
</dbReference>
<sequence length="73" mass="8644">MKILVKILDLLVGICVVLLFSKYAVSFVNMMFDWDLRWYFLEDIPHLAFILFILLFVFAIPSEMIKDKQKGNE</sequence>
<keyword evidence="1" id="KW-0812">Transmembrane</keyword>
<feature type="transmembrane region" description="Helical" evidence="1">
    <location>
        <begin position="44"/>
        <end position="60"/>
    </location>
</feature>
<reference evidence="2 3" key="1">
    <citation type="journal article" date="2016" name="Front. Microbiol.">
        <title>Comprehensive Phylogenetic Analysis of Bovine Non-aureus Staphylococci Species Based on Whole-Genome Sequencing.</title>
        <authorList>
            <person name="Naushad S."/>
            <person name="Barkema H.W."/>
            <person name="Luby C."/>
            <person name="Condas L.A."/>
            <person name="Nobrega D.B."/>
            <person name="Carson D.A."/>
            <person name="De Buck J."/>
        </authorList>
    </citation>
    <scope>NUCLEOTIDE SEQUENCE [LARGE SCALE GENOMIC DNA]</scope>
    <source>
        <strain evidence="2 3">SNUC 1349</strain>
    </source>
</reference>
<dbReference type="InterPro" id="IPR058175">
    <property type="entry name" value="ElxI1-like"/>
</dbReference>
<keyword evidence="1" id="KW-0472">Membrane</keyword>
<dbReference type="NCBIfam" id="NF047829">
    <property type="entry name" value="epilancin_ElxI1"/>
    <property type="match status" value="1"/>
</dbReference>
<evidence type="ECO:0000256" key="1">
    <source>
        <dbReference type="SAM" id="Phobius"/>
    </source>
</evidence>
<evidence type="ECO:0000313" key="2">
    <source>
        <dbReference type="EMBL" id="RIM93092.1"/>
    </source>
</evidence>
<dbReference type="AlphaFoldDB" id="A0AAQ0LZF2"/>
<gene>
    <name evidence="2" type="ORF">BU104_06605</name>
</gene>
<evidence type="ECO:0000313" key="3">
    <source>
        <dbReference type="Proteomes" id="UP000285579"/>
    </source>
</evidence>